<reference evidence="2 3" key="1">
    <citation type="submission" date="2020-05" db="EMBL/GenBank/DDBJ databases">
        <title>Descriptions of Corynebacterium xxxx sp. nov., Corynebacterium yyyy sp. nov. and Corynebacterium zzzz sp. nov.</title>
        <authorList>
            <person name="Zhang G."/>
        </authorList>
    </citation>
    <scope>NUCLEOTIDE SEQUENCE [LARGE SCALE GENOMIC DNA]</scope>
    <source>
        <strain evidence="3">zg-915</strain>
    </source>
</reference>
<dbReference type="InterPro" id="IPR057972">
    <property type="entry name" value="Terminase_7"/>
</dbReference>
<feature type="compositionally biased region" description="Basic and acidic residues" evidence="1">
    <location>
        <begin position="8"/>
        <end position="21"/>
    </location>
</feature>
<evidence type="ECO:0000313" key="3">
    <source>
        <dbReference type="Proteomes" id="UP000581408"/>
    </source>
</evidence>
<dbReference type="Pfam" id="PF25673">
    <property type="entry name" value="Terminase_7"/>
    <property type="match status" value="1"/>
</dbReference>
<gene>
    <name evidence="2" type="ORF">HMC16_00130</name>
</gene>
<accession>A0A838CGM8</accession>
<organism evidence="2 3">
    <name type="scientific">Corynebacterium wankanglinii</name>
    <dbReference type="NCBI Taxonomy" id="2735136"/>
    <lineage>
        <taxon>Bacteria</taxon>
        <taxon>Bacillati</taxon>
        <taxon>Actinomycetota</taxon>
        <taxon>Actinomycetes</taxon>
        <taxon>Mycobacteriales</taxon>
        <taxon>Corynebacteriaceae</taxon>
        <taxon>Corynebacterium</taxon>
    </lineage>
</organism>
<dbReference type="EMBL" id="JABFEE010000001">
    <property type="protein sequence ID" value="MBA1834154.1"/>
    <property type="molecule type" value="Genomic_DNA"/>
</dbReference>
<comment type="caution">
    <text evidence="2">The sequence shown here is derived from an EMBL/GenBank/DDBJ whole genome shotgun (WGS) entry which is preliminary data.</text>
</comment>
<evidence type="ECO:0008006" key="4">
    <source>
        <dbReference type="Google" id="ProtNLM"/>
    </source>
</evidence>
<dbReference type="RefSeq" id="WP_181193763.1">
    <property type="nucleotide sequence ID" value="NZ_JABFEE010000001.1"/>
</dbReference>
<name>A0A838CGM8_9CORY</name>
<dbReference type="AlphaFoldDB" id="A0A838CGM8"/>
<evidence type="ECO:0000256" key="1">
    <source>
        <dbReference type="SAM" id="MobiDB-lite"/>
    </source>
</evidence>
<protein>
    <recommendedName>
        <fullName evidence="4">Terminase small subunit</fullName>
    </recommendedName>
</protein>
<dbReference type="Proteomes" id="UP000581408">
    <property type="component" value="Unassembled WGS sequence"/>
</dbReference>
<feature type="region of interest" description="Disordered" evidence="1">
    <location>
        <begin position="1"/>
        <end position="26"/>
    </location>
</feature>
<sequence>MTRGPVPKRSDQRVRRNKAPDGAEVVRLTTNSQVKPPAEDKSWHIAAKRWFRSLKKSSQNQFYEQSDWAYAQLAADLLSAEMNRDKPRAVMVAQILSMMDNLLTSEGARRRVRVELVRAGQDDGKVADIVPMDPGSLYG</sequence>
<evidence type="ECO:0000313" key="2">
    <source>
        <dbReference type="EMBL" id="MBA1834154.1"/>
    </source>
</evidence>
<proteinExistence type="predicted"/>